<feature type="domain" description="Peptidase M20 dimerisation" evidence="1">
    <location>
        <begin position="12"/>
        <end position="63"/>
    </location>
</feature>
<evidence type="ECO:0000259" key="1">
    <source>
        <dbReference type="Pfam" id="PF07687"/>
    </source>
</evidence>
<dbReference type="PANTHER" id="PTHR45892">
    <property type="entry name" value="AMINOACYLASE-1"/>
    <property type="match status" value="1"/>
</dbReference>
<evidence type="ECO:0000313" key="3">
    <source>
        <dbReference type="WBParaSite" id="ACRNAN_scaffold2549.g32409.t1"/>
    </source>
</evidence>
<dbReference type="SUPFAM" id="SSF53187">
    <property type="entry name" value="Zn-dependent exopeptidases"/>
    <property type="match status" value="1"/>
</dbReference>
<dbReference type="WBParaSite" id="ACRNAN_scaffold2549.g32409.t1">
    <property type="protein sequence ID" value="ACRNAN_scaffold2549.g32409.t1"/>
    <property type="gene ID" value="ACRNAN_scaffold2549.g32409"/>
</dbReference>
<dbReference type="AlphaFoldDB" id="A0A914DFK8"/>
<dbReference type="InterPro" id="IPR011650">
    <property type="entry name" value="Peptidase_M20_dimer"/>
</dbReference>
<dbReference type="Gene3D" id="1.10.150.900">
    <property type="match status" value="1"/>
</dbReference>
<dbReference type="SUPFAM" id="SSF55031">
    <property type="entry name" value="Bacterial exopeptidase dimerisation domain"/>
    <property type="match status" value="1"/>
</dbReference>
<dbReference type="GO" id="GO:0004046">
    <property type="term" value="F:aminoacylase activity"/>
    <property type="evidence" value="ECO:0007669"/>
    <property type="project" value="TreeGrafter"/>
</dbReference>
<name>A0A914DFK8_9BILA</name>
<organism evidence="2 3">
    <name type="scientific">Acrobeloides nanus</name>
    <dbReference type="NCBI Taxonomy" id="290746"/>
    <lineage>
        <taxon>Eukaryota</taxon>
        <taxon>Metazoa</taxon>
        <taxon>Ecdysozoa</taxon>
        <taxon>Nematoda</taxon>
        <taxon>Chromadorea</taxon>
        <taxon>Rhabditida</taxon>
        <taxon>Tylenchina</taxon>
        <taxon>Cephalobomorpha</taxon>
        <taxon>Cephaloboidea</taxon>
        <taxon>Cephalobidae</taxon>
        <taxon>Acrobeloides</taxon>
    </lineage>
</organism>
<accession>A0A914DFK8</accession>
<dbReference type="Proteomes" id="UP000887540">
    <property type="component" value="Unplaced"/>
</dbReference>
<proteinExistence type="predicted"/>
<evidence type="ECO:0000313" key="2">
    <source>
        <dbReference type="Proteomes" id="UP000887540"/>
    </source>
</evidence>
<dbReference type="InterPro" id="IPR036264">
    <property type="entry name" value="Bact_exopeptidase_dim_dom"/>
</dbReference>
<keyword evidence="2" id="KW-1185">Reference proteome</keyword>
<dbReference type="FunFam" id="1.10.150.900:FF:000001">
    <property type="entry name" value="Aminoacylase-1, putative"/>
    <property type="match status" value="1"/>
</dbReference>
<dbReference type="PANTHER" id="PTHR45892:SF1">
    <property type="entry name" value="AMINOACYLASE-1"/>
    <property type="match status" value="1"/>
</dbReference>
<dbReference type="InterPro" id="IPR052083">
    <property type="entry name" value="Aminoacylase-1_M20A"/>
</dbReference>
<dbReference type="Gene3D" id="3.30.70.360">
    <property type="match status" value="1"/>
</dbReference>
<reference evidence="3" key="1">
    <citation type="submission" date="2022-11" db="UniProtKB">
        <authorList>
            <consortium name="WormBaseParasite"/>
        </authorList>
    </citation>
    <scope>IDENTIFICATION</scope>
</reference>
<protein>
    <submittedName>
        <fullName evidence="3">Peptidase M20 dimerisation domain-containing protein</fullName>
    </submittedName>
</protein>
<dbReference type="Pfam" id="PF07687">
    <property type="entry name" value="M20_dimer"/>
    <property type="match status" value="1"/>
</dbReference>
<sequence length="167" mass="19104">MIRENLPLGSVTSVNLTKVEGGVQVNVVPSEFQAWFDVRVVPTENLQAFEERIQEWCKQAGPDVTYEFILKNMNTNLTPSTKDDPWWNALSSVLEEENCKYSPEIFIGGTDSDYLREIGYKAIGFSPMINTPVLLHDHNEFLNEKVFLRGVEIYTKLIERLANVPKH</sequence>